<dbReference type="GeneID" id="60807682"/>
<sequence>MTASGDGWAIGVDGTRRWGTAGAAGLFLHTRDGDGDLVVLMQLRATWTNQGGTWAMPGGARDLDESAEEAALRETHEETGIDPADVTLEGTLVTARMPLDHVLRREPMSSREAAEVRQGLSAAALDTPGPTGVVHPGHGGSAVMGLDGNLWWEVPHRDVPDWTYTTVIASCDHPLDLAPTDESADLAWWPLDRVAELDLMPAFADSLPMVAELLRGPLDR</sequence>
<dbReference type="EMBL" id="PQNQ01000004">
    <property type="protein sequence ID" value="RRQ05188.1"/>
    <property type="molecule type" value="Genomic_DNA"/>
</dbReference>
<protein>
    <submittedName>
        <fullName evidence="7">NUDIX hydrolase</fullName>
    </submittedName>
</protein>
<dbReference type="InterPro" id="IPR015797">
    <property type="entry name" value="NUDIX_hydrolase-like_dom_sf"/>
</dbReference>
<evidence type="ECO:0000313" key="7">
    <source>
        <dbReference type="EMBL" id="RRQ05188.1"/>
    </source>
</evidence>
<proteinExistence type="inferred from homology"/>
<dbReference type="Proteomes" id="UP000278422">
    <property type="component" value="Unassembled WGS sequence"/>
</dbReference>
<dbReference type="PROSITE" id="PS00893">
    <property type="entry name" value="NUDIX_BOX"/>
    <property type="match status" value="1"/>
</dbReference>
<dbReference type="Pfam" id="PF00293">
    <property type="entry name" value="NUDIX"/>
    <property type="match status" value="1"/>
</dbReference>
<evidence type="ECO:0000313" key="9">
    <source>
        <dbReference type="Proteomes" id="UP000278422"/>
    </source>
</evidence>
<dbReference type="GO" id="GO:0016787">
    <property type="term" value="F:hydrolase activity"/>
    <property type="evidence" value="ECO:0007669"/>
    <property type="project" value="UniProtKB-KW"/>
</dbReference>
<evidence type="ECO:0000313" key="8">
    <source>
        <dbReference type="Proteomes" id="UP000276526"/>
    </source>
</evidence>
<dbReference type="InterPro" id="IPR020084">
    <property type="entry name" value="NUDIX_hydrolase_CS"/>
</dbReference>
<evidence type="ECO:0000313" key="6">
    <source>
        <dbReference type="EMBL" id="RRO87831.1"/>
    </source>
</evidence>
<dbReference type="InterPro" id="IPR020476">
    <property type="entry name" value="Nudix_hydrolase"/>
</dbReference>
<dbReference type="RefSeq" id="WP_029157750.1">
    <property type="nucleotide sequence ID" value="NZ_CP066067.1"/>
</dbReference>
<dbReference type="Proteomes" id="UP000276526">
    <property type="component" value="Unassembled WGS sequence"/>
</dbReference>
<evidence type="ECO:0000256" key="4">
    <source>
        <dbReference type="RuleBase" id="RU003476"/>
    </source>
</evidence>
<dbReference type="AlphaFoldDB" id="A0A426QDA4"/>
<dbReference type="EMBL" id="PQNK01000001">
    <property type="protein sequence ID" value="RRO87831.1"/>
    <property type="molecule type" value="Genomic_DNA"/>
</dbReference>
<dbReference type="PROSITE" id="PS51462">
    <property type="entry name" value="NUDIX"/>
    <property type="match status" value="1"/>
</dbReference>
<dbReference type="SUPFAM" id="SSF55811">
    <property type="entry name" value="Nudix"/>
    <property type="match status" value="1"/>
</dbReference>
<evidence type="ECO:0000256" key="1">
    <source>
        <dbReference type="ARBA" id="ARBA00001946"/>
    </source>
</evidence>
<comment type="similarity">
    <text evidence="2 4">Belongs to the Nudix hydrolase family.</text>
</comment>
<dbReference type="OrthoDB" id="3404294at2"/>
<evidence type="ECO:0000259" key="5">
    <source>
        <dbReference type="PROSITE" id="PS51462"/>
    </source>
</evidence>
<comment type="cofactor">
    <cofactor evidence="1">
        <name>Mg(2+)</name>
        <dbReference type="ChEBI" id="CHEBI:18420"/>
    </cofactor>
</comment>
<keyword evidence="9" id="KW-1185">Reference proteome</keyword>
<comment type="caution">
    <text evidence="7">The sequence shown here is derived from an EMBL/GenBank/DDBJ whole genome shotgun (WGS) entry which is preliminary data.</text>
</comment>
<feature type="domain" description="Nudix hydrolase" evidence="5">
    <location>
        <begin position="19"/>
        <end position="211"/>
    </location>
</feature>
<dbReference type="PANTHER" id="PTHR43046:SF2">
    <property type="entry name" value="8-OXO-DGTP DIPHOSPHATASE-RELATED"/>
    <property type="match status" value="1"/>
</dbReference>
<organism evidence="7 9">
    <name type="scientific">Corynebacterium bovis</name>
    <dbReference type="NCBI Taxonomy" id="36808"/>
    <lineage>
        <taxon>Bacteria</taxon>
        <taxon>Bacillati</taxon>
        <taxon>Actinomycetota</taxon>
        <taxon>Actinomycetes</taxon>
        <taxon>Mycobacteriales</taxon>
        <taxon>Corynebacteriaceae</taxon>
        <taxon>Corynebacterium</taxon>
    </lineage>
</organism>
<dbReference type="InterPro" id="IPR000086">
    <property type="entry name" value="NUDIX_hydrolase_dom"/>
</dbReference>
<accession>A0A426QDA4</accession>
<name>A0A426QDA4_9CORY</name>
<reference evidence="8 9" key="1">
    <citation type="submission" date="2018-01" db="EMBL/GenBank/DDBJ databases">
        <title>Twenty Corynebacterium bovis Genomes.</title>
        <authorList>
            <person name="Gulvik C.A."/>
        </authorList>
    </citation>
    <scope>NUCLEOTIDE SEQUENCE [LARGE SCALE GENOMIC DNA]</scope>
    <source>
        <strain evidence="7 9">16-2004</strain>
        <strain evidence="6 8">F6900</strain>
    </source>
</reference>
<evidence type="ECO:0000256" key="3">
    <source>
        <dbReference type="ARBA" id="ARBA00022801"/>
    </source>
</evidence>
<keyword evidence="3 4" id="KW-0378">Hydrolase</keyword>
<dbReference type="PRINTS" id="PR00502">
    <property type="entry name" value="NUDIXFAMILY"/>
</dbReference>
<dbReference type="PANTHER" id="PTHR43046">
    <property type="entry name" value="GDP-MANNOSE MANNOSYL HYDROLASE"/>
    <property type="match status" value="1"/>
</dbReference>
<gene>
    <name evidence="7" type="ORF">CXF42_02280</name>
    <name evidence="6" type="ORF">CXF48_00105</name>
</gene>
<dbReference type="Gene3D" id="3.90.79.10">
    <property type="entry name" value="Nucleoside Triphosphate Pyrophosphohydrolase"/>
    <property type="match status" value="1"/>
</dbReference>
<evidence type="ECO:0000256" key="2">
    <source>
        <dbReference type="ARBA" id="ARBA00005582"/>
    </source>
</evidence>